<gene>
    <name evidence="2" type="ORF">RIF29_06101</name>
</gene>
<reference evidence="2 3" key="1">
    <citation type="submission" date="2024-01" db="EMBL/GenBank/DDBJ databases">
        <title>The genomes of 5 underutilized Papilionoideae crops provide insights into root nodulation and disease resistanc.</title>
        <authorList>
            <person name="Yuan L."/>
        </authorList>
    </citation>
    <scope>NUCLEOTIDE SEQUENCE [LARGE SCALE GENOMIC DNA]</scope>
    <source>
        <strain evidence="2">ZHUSHIDOU_FW_LH</strain>
        <tissue evidence="2">Leaf</tissue>
    </source>
</reference>
<feature type="domain" description="Rad60/SUMO-like" evidence="1">
    <location>
        <begin position="43"/>
        <end position="110"/>
    </location>
</feature>
<keyword evidence="3" id="KW-1185">Reference proteome</keyword>
<dbReference type="Pfam" id="PF11976">
    <property type="entry name" value="Rad60-SLD"/>
    <property type="match status" value="1"/>
</dbReference>
<evidence type="ECO:0000313" key="2">
    <source>
        <dbReference type="EMBL" id="KAK7291170.1"/>
    </source>
</evidence>
<name>A0AAN9PA50_CROPI</name>
<dbReference type="AlphaFoldDB" id="A0AAN9PA50"/>
<sequence length="123" mass="14100">MSGVAPKIQKHIRARDMESELRWKRRAVAANADFTSPHVFVRVNGTGLNEVLFKINRTTQLKKLMIAFCGRQSQSVDFNSIAFFYNSHRLQPEQTPLEVNMDFVNDIDAMLLLNDGDKFLSKI</sequence>
<dbReference type="InterPro" id="IPR029071">
    <property type="entry name" value="Ubiquitin-like_domsf"/>
</dbReference>
<evidence type="ECO:0000313" key="3">
    <source>
        <dbReference type="Proteomes" id="UP001372338"/>
    </source>
</evidence>
<proteinExistence type="predicted"/>
<dbReference type="PANTHER" id="PTHR10562">
    <property type="entry name" value="SMALL UBIQUITIN-RELATED MODIFIER"/>
    <property type="match status" value="1"/>
</dbReference>
<dbReference type="InterPro" id="IPR022617">
    <property type="entry name" value="Rad60/SUMO-like_dom"/>
</dbReference>
<accession>A0AAN9PA50</accession>
<protein>
    <recommendedName>
        <fullName evidence="1">Rad60/SUMO-like domain-containing protein</fullName>
    </recommendedName>
</protein>
<dbReference type="Gene3D" id="3.10.20.90">
    <property type="entry name" value="Phosphatidylinositol 3-kinase Catalytic Subunit, Chain A, domain 1"/>
    <property type="match status" value="1"/>
</dbReference>
<evidence type="ECO:0000259" key="1">
    <source>
        <dbReference type="Pfam" id="PF11976"/>
    </source>
</evidence>
<comment type="caution">
    <text evidence="2">The sequence shown here is derived from an EMBL/GenBank/DDBJ whole genome shotgun (WGS) entry which is preliminary data.</text>
</comment>
<dbReference type="SUPFAM" id="SSF54236">
    <property type="entry name" value="Ubiquitin-like"/>
    <property type="match status" value="1"/>
</dbReference>
<dbReference type="Proteomes" id="UP001372338">
    <property type="component" value="Unassembled WGS sequence"/>
</dbReference>
<dbReference type="EMBL" id="JAYWIO010000001">
    <property type="protein sequence ID" value="KAK7291170.1"/>
    <property type="molecule type" value="Genomic_DNA"/>
</dbReference>
<organism evidence="2 3">
    <name type="scientific">Crotalaria pallida</name>
    <name type="common">Smooth rattlebox</name>
    <name type="synonym">Crotalaria striata</name>
    <dbReference type="NCBI Taxonomy" id="3830"/>
    <lineage>
        <taxon>Eukaryota</taxon>
        <taxon>Viridiplantae</taxon>
        <taxon>Streptophyta</taxon>
        <taxon>Embryophyta</taxon>
        <taxon>Tracheophyta</taxon>
        <taxon>Spermatophyta</taxon>
        <taxon>Magnoliopsida</taxon>
        <taxon>eudicotyledons</taxon>
        <taxon>Gunneridae</taxon>
        <taxon>Pentapetalae</taxon>
        <taxon>rosids</taxon>
        <taxon>fabids</taxon>
        <taxon>Fabales</taxon>
        <taxon>Fabaceae</taxon>
        <taxon>Papilionoideae</taxon>
        <taxon>50 kb inversion clade</taxon>
        <taxon>genistoids sensu lato</taxon>
        <taxon>core genistoids</taxon>
        <taxon>Crotalarieae</taxon>
        <taxon>Crotalaria</taxon>
    </lineage>
</organism>